<comment type="caution">
    <text evidence="1">The sequence shown here is derived from an EMBL/GenBank/DDBJ whole genome shotgun (WGS) entry which is preliminary data.</text>
</comment>
<keyword evidence="2" id="KW-1185">Reference proteome</keyword>
<evidence type="ECO:0000313" key="2">
    <source>
        <dbReference type="Proteomes" id="UP001596150"/>
    </source>
</evidence>
<proteinExistence type="predicted"/>
<dbReference type="Proteomes" id="UP001596150">
    <property type="component" value="Unassembled WGS sequence"/>
</dbReference>
<evidence type="ECO:0000313" key="1">
    <source>
        <dbReference type="EMBL" id="MFC5519011.1"/>
    </source>
</evidence>
<sequence>MDLSNAHYVSATGRYTLTITTNEGAPFDYTVGPDDDAVLAVAIRAAVEAQAIPIAAYVEPLALIPARVTSRQFFLQLDADGLLNAVEGWIDQQPLPIQIAFERSSTFVRDDVMLQQGFVGLGFTPQQIDAFFTAAAAL</sequence>
<organism evidence="1 2">
    <name type="scientific">Kaistia terrae</name>
    <dbReference type="NCBI Taxonomy" id="537017"/>
    <lineage>
        <taxon>Bacteria</taxon>
        <taxon>Pseudomonadati</taxon>
        <taxon>Pseudomonadota</taxon>
        <taxon>Alphaproteobacteria</taxon>
        <taxon>Hyphomicrobiales</taxon>
        <taxon>Kaistiaceae</taxon>
        <taxon>Kaistia</taxon>
    </lineage>
</organism>
<dbReference type="EMBL" id="JBHSML010000031">
    <property type="protein sequence ID" value="MFC5519011.1"/>
    <property type="molecule type" value="Genomic_DNA"/>
</dbReference>
<gene>
    <name evidence="1" type="ORF">ACFPP9_24825</name>
</gene>
<reference evidence="2" key="1">
    <citation type="journal article" date="2019" name="Int. J. Syst. Evol. Microbiol.">
        <title>The Global Catalogue of Microorganisms (GCM) 10K type strain sequencing project: providing services to taxonomists for standard genome sequencing and annotation.</title>
        <authorList>
            <consortium name="The Broad Institute Genomics Platform"/>
            <consortium name="The Broad Institute Genome Sequencing Center for Infectious Disease"/>
            <person name="Wu L."/>
            <person name="Ma J."/>
        </authorList>
    </citation>
    <scope>NUCLEOTIDE SEQUENCE [LARGE SCALE GENOMIC DNA]</scope>
    <source>
        <strain evidence="2">KACC 12633</strain>
    </source>
</reference>
<name>A0ABW0Q343_9HYPH</name>
<accession>A0ABW0Q343</accession>
<dbReference type="RefSeq" id="WP_266346302.1">
    <property type="nucleotide sequence ID" value="NZ_JAPKNH010000015.1"/>
</dbReference>
<protein>
    <submittedName>
        <fullName evidence="1">Uncharacterized protein</fullName>
    </submittedName>
</protein>